<reference evidence="1 2" key="1">
    <citation type="submission" date="2021-06" db="EMBL/GenBank/DDBJ databases">
        <title>Caerostris darwini draft genome.</title>
        <authorList>
            <person name="Kono N."/>
            <person name="Arakawa K."/>
        </authorList>
    </citation>
    <scope>NUCLEOTIDE SEQUENCE [LARGE SCALE GENOMIC DNA]</scope>
</reference>
<comment type="caution">
    <text evidence="1">The sequence shown here is derived from an EMBL/GenBank/DDBJ whole genome shotgun (WGS) entry which is preliminary data.</text>
</comment>
<name>A0AAV4NZA1_9ARAC</name>
<proteinExistence type="predicted"/>
<evidence type="ECO:0000313" key="2">
    <source>
        <dbReference type="Proteomes" id="UP001054837"/>
    </source>
</evidence>
<dbReference type="EMBL" id="BPLQ01002221">
    <property type="protein sequence ID" value="GIX90114.1"/>
    <property type="molecule type" value="Genomic_DNA"/>
</dbReference>
<accession>A0AAV4NZA1</accession>
<evidence type="ECO:0000313" key="1">
    <source>
        <dbReference type="EMBL" id="GIX90114.1"/>
    </source>
</evidence>
<dbReference type="Proteomes" id="UP001054837">
    <property type="component" value="Unassembled WGS sequence"/>
</dbReference>
<keyword evidence="2" id="KW-1185">Reference proteome</keyword>
<dbReference type="AlphaFoldDB" id="A0AAV4NZA1"/>
<sequence length="87" mass="9785">MSNGDPSLRCWVLITTINRLYGSRYFPSLIHPRAIPGRTLSRNGRKISVLEVFSSFHVLYYLLSPWGVGEALFLVSDESGLVFPLIS</sequence>
<gene>
    <name evidence="1" type="ORF">CDAR_509661</name>
</gene>
<protein>
    <submittedName>
        <fullName evidence="1">Uncharacterized protein</fullName>
    </submittedName>
</protein>
<organism evidence="1 2">
    <name type="scientific">Caerostris darwini</name>
    <dbReference type="NCBI Taxonomy" id="1538125"/>
    <lineage>
        <taxon>Eukaryota</taxon>
        <taxon>Metazoa</taxon>
        <taxon>Ecdysozoa</taxon>
        <taxon>Arthropoda</taxon>
        <taxon>Chelicerata</taxon>
        <taxon>Arachnida</taxon>
        <taxon>Araneae</taxon>
        <taxon>Araneomorphae</taxon>
        <taxon>Entelegynae</taxon>
        <taxon>Araneoidea</taxon>
        <taxon>Araneidae</taxon>
        <taxon>Caerostris</taxon>
    </lineage>
</organism>